<dbReference type="Proteomes" id="UP000321513">
    <property type="component" value="Unassembled WGS sequence"/>
</dbReference>
<organism evidence="1 2">
    <name type="scientific">Segetibacter aerophilus</name>
    <dbReference type="NCBI Taxonomy" id="670293"/>
    <lineage>
        <taxon>Bacteria</taxon>
        <taxon>Pseudomonadati</taxon>
        <taxon>Bacteroidota</taxon>
        <taxon>Chitinophagia</taxon>
        <taxon>Chitinophagales</taxon>
        <taxon>Chitinophagaceae</taxon>
        <taxon>Segetibacter</taxon>
    </lineage>
</organism>
<comment type="caution">
    <text evidence="1">The sequence shown here is derived from an EMBL/GenBank/DDBJ whole genome shotgun (WGS) entry which is preliminary data.</text>
</comment>
<name>A0A512BI88_9BACT</name>
<reference evidence="1 2" key="1">
    <citation type="submission" date="2019-07" db="EMBL/GenBank/DDBJ databases">
        <title>Whole genome shotgun sequence of Segetibacter aerophilus NBRC 106135.</title>
        <authorList>
            <person name="Hosoyama A."/>
            <person name="Uohara A."/>
            <person name="Ohji S."/>
            <person name="Ichikawa N."/>
        </authorList>
    </citation>
    <scope>NUCLEOTIDE SEQUENCE [LARGE SCALE GENOMIC DNA]</scope>
    <source>
        <strain evidence="1 2">NBRC 106135</strain>
    </source>
</reference>
<gene>
    <name evidence="1" type="ORF">SAE01_40810</name>
</gene>
<protein>
    <submittedName>
        <fullName evidence="1">Uncharacterized protein</fullName>
    </submittedName>
</protein>
<sequence length="195" mass="21227">MLICTVTANTYCQSKVLAPDAQIKLALLSAPEDKREGATVMGYSATKELTVLRKGTNELICLADDPDQPGFSAACYHKDLEPFMQRGRDLKKQGKKGDDIFKLREEEVKAGKLAMPKQPSTLFVYSASKEDYDEGGGGVKNGYLRSVIYIPYATAESTGLPLKPAAPGLPWIMNPGTHGAHIMINPPVQKEANKQ</sequence>
<dbReference type="AlphaFoldDB" id="A0A512BI88"/>
<evidence type="ECO:0000313" key="1">
    <source>
        <dbReference type="EMBL" id="GEO11585.1"/>
    </source>
</evidence>
<dbReference type="EMBL" id="BJYT01000025">
    <property type="protein sequence ID" value="GEO11585.1"/>
    <property type="molecule type" value="Genomic_DNA"/>
</dbReference>
<proteinExistence type="predicted"/>
<accession>A0A512BI88</accession>
<evidence type="ECO:0000313" key="2">
    <source>
        <dbReference type="Proteomes" id="UP000321513"/>
    </source>
</evidence>
<keyword evidence="2" id="KW-1185">Reference proteome</keyword>